<keyword evidence="6 7" id="KW-0592">Phosphate transport</keyword>
<dbReference type="GO" id="GO:0006817">
    <property type="term" value="P:phosphate ion transport"/>
    <property type="evidence" value="ECO:0007669"/>
    <property type="project" value="UniProtKB-KW"/>
</dbReference>
<dbReference type="PATRIC" id="fig|649747.3.peg.2183"/>
<name>U1X4U6_ANEAE</name>
<evidence type="ECO:0000256" key="6">
    <source>
        <dbReference type="ARBA" id="ARBA00022592"/>
    </source>
</evidence>
<dbReference type="GO" id="GO:0005737">
    <property type="term" value="C:cytoplasm"/>
    <property type="evidence" value="ECO:0007669"/>
    <property type="project" value="UniProtKB-SubCell"/>
</dbReference>
<comment type="similarity">
    <text evidence="2 7">Belongs to the PhoU family.</text>
</comment>
<evidence type="ECO:0000256" key="4">
    <source>
        <dbReference type="ARBA" id="ARBA00022448"/>
    </source>
</evidence>
<comment type="subunit">
    <text evidence="3 7">Homodimer.</text>
</comment>
<dbReference type="Gene3D" id="1.20.58.220">
    <property type="entry name" value="Phosphate transport system protein phou homolog 2, domain 2"/>
    <property type="match status" value="1"/>
</dbReference>
<dbReference type="HOGENOM" id="CLU_078518_3_0_9"/>
<dbReference type="STRING" id="649747.HMPREF0083_02404"/>
<evidence type="ECO:0000256" key="7">
    <source>
        <dbReference type="PIRNR" id="PIRNR003107"/>
    </source>
</evidence>
<feature type="domain" description="PhoU" evidence="8">
    <location>
        <begin position="22"/>
        <end position="110"/>
    </location>
</feature>
<dbReference type="eggNOG" id="COG0704">
    <property type="taxonomic scope" value="Bacteria"/>
</dbReference>
<dbReference type="InterPro" id="IPR038078">
    <property type="entry name" value="PhoU-like_sf"/>
</dbReference>
<protein>
    <recommendedName>
        <fullName evidence="7">Phosphate-specific transport system accessory protein PhoU</fullName>
    </recommendedName>
</protein>
<dbReference type="GO" id="GO:0030643">
    <property type="term" value="P:intracellular phosphate ion homeostasis"/>
    <property type="evidence" value="ECO:0007669"/>
    <property type="project" value="InterPro"/>
</dbReference>
<dbReference type="InterPro" id="IPR028366">
    <property type="entry name" value="PhoU"/>
</dbReference>
<dbReference type="Proteomes" id="UP000016511">
    <property type="component" value="Unassembled WGS sequence"/>
</dbReference>
<evidence type="ECO:0000256" key="5">
    <source>
        <dbReference type="ARBA" id="ARBA00022490"/>
    </source>
</evidence>
<evidence type="ECO:0000256" key="3">
    <source>
        <dbReference type="ARBA" id="ARBA00011738"/>
    </source>
</evidence>
<dbReference type="AlphaFoldDB" id="U1X4U6"/>
<sequence>MLNERLGLQVQDTIIEELKAEITELAHMVRDNFLLAVKAFEEKDTTAAENIIIKDDKVNILTEKISKHNFSAIALQAPVATDLRTLGAYLKIVTDLERIGDLAVNIAKAVIRLEKTKQTLPLFDIIHMSNEVNNMMELVIHSFLSEDISELRSLNERDDIIDSLHRQNVEKIEEALEAQPHNFKEAIQYIKVLHALERIGDHVTNIGEWTIYMKVGNIVELNH</sequence>
<dbReference type="NCBIfam" id="TIGR02135">
    <property type="entry name" value="phoU_full"/>
    <property type="match status" value="1"/>
</dbReference>
<feature type="domain" description="PhoU" evidence="8">
    <location>
        <begin position="125"/>
        <end position="210"/>
    </location>
</feature>
<dbReference type="InterPro" id="IPR026022">
    <property type="entry name" value="PhoU_dom"/>
</dbReference>
<comment type="subcellular location">
    <subcellularLocation>
        <location evidence="1 7">Cytoplasm</location>
    </subcellularLocation>
</comment>
<dbReference type="PIRSF" id="PIRSF003107">
    <property type="entry name" value="PhoU"/>
    <property type="match status" value="1"/>
</dbReference>
<proteinExistence type="inferred from homology"/>
<evidence type="ECO:0000313" key="10">
    <source>
        <dbReference type="Proteomes" id="UP000016511"/>
    </source>
</evidence>
<dbReference type="GO" id="GO:0045936">
    <property type="term" value="P:negative regulation of phosphate metabolic process"/>
    <property type="evidence" value="ECO:0007669"/>
    <property type="project" value="InterPro"/>
</dbReference>
<reference evidence="9 10" key="1">
    <citation type="submission" date="2013-08" db="EMBL/GenBank/DDBJ databases">
        <authorList>
            <person name="Weinstock G."/>
            <person name="Sodergren E."/>
            <person name="Wylie T."/>
            <person name="Fulton L."/>
            <person name="Fulton R."/>
            <person name="Fronick C."/>
            <person name="O'Laughlin M."/>
            <person name="Godfrey J."/>
            <person name="Miner T."/>
            <person name="Herter B."/>
            <person name="Appelbaum E."/>
            <person name="Cordes M."/>
            <person name="Lek S."/>
            <person name="Wollam A."/>
            <person name="Pepin K.H."/>
            <person name="Palsikar V.B."/>
            <person name="Mitreva M."/>
            <person name="Wilson R.K."/>
        </authorList>
    </citation>
    <scope>NUCLEOTIDE SEQUENCE [LARGE SCALE GENOMIC DNA]</scope>
    <source>
        <strain evidence="9 10">ATCC 12856</strain>
    </source>
</reference>
<keyword evidence="5 7" id="KW-0963">Cytoplasm</keyword>
<dbReference type="EMBL" id="AWSJ01000147">
    <property type="protein sequence ID" value="ERI09563.1"/>
    <property type="molecule type" value="Genomic_DNA"/>
</dbReference>
<organism evidence="9 10">
    <name type="scientific">Aneurinibacillus aneurinilyticus ATCC 12856</name>
    <dbReference type="NCBI Taxonomy" id="649747"/>
    <lineage>
        <taxon>Bacteria</taxon>
        <taxon>Bacillati</taxon>
        <taxon>Bacillota</taxon>
        <taxon>Bacilli</taxon>
        <taxon>Bacillales</taxon>
        <taxon>Paenibacillaceae</taxon>
        <taxon>Aneurinibacillus group</taxon>
        <taxon>Aneurinibacillus</taxon>
    </lineage>
</organism>
<dbReference type="PANTHER" id="PTHR42930">
    <property type="entry name" value="PHOSPHATE-SPECIFIC TRANSPORT SYSTEM ACCESSORY PROTEIN PHOU"/>
    <property type="match status" value="1"/>
</dbReference>
<gene>
    <name evidence="9" type="ORF">HMPREF0083_02404</name>
</gene>
<dbReference type="Pfam" id="PF01895">
    <property type="entry name" value="PhoU"/>
    <property type="match status" value="2"/>
</dbReference>
<evidence type="ECO:0000256" key="2">
    <source>
        <dbReference type="ARBA" id="ARBA00008107"/>
    </source>
</evidence>
<evidence type="ECO:0000313" key="9">
    <source>
        <dbReference type="EMBL" id="ERI09563.1"/>
    </source>
</evidence>
<comment type="caution">
    <text evidence="9">The sequence shown here is derived from an EMBL/GenBank/DDBJ whole genome shotgun (WGS) entry which is preliminary data.</text>
</comment>
<dbReference type="PANTHER" id="PTHR42930:SF3">
    <property type="entry name" value="PHOSPHATE-SPECIFIC TRANSPORT SYSTEM ACCESSORY PROTEIN PHOU"/>
    <property type="match status" value="1"/>
</dbReference>
<comment type="function">
    <text evidence="7">Plays a role in the regulation of phosphate uptake.</text>
</comment>
<keyword evidence="10" id="KW-1185">Reference proteome</keyword>
<dbReference type="SUPFAM" id="SSF109755">
    <property type="entry name" value="PhoU-like"/>
    <property type="match status" value="1"/>
</dbReference>
<accession>U1X4U6</accession>
<evidence type="ECO:0000259" key="8">
    <source>
        <dbReference type="Pfam" id="PF01895"/>
    </source>
</evidence>
<evidence type="ECO:0000256" key="1">
    <source>
        <dbReference type="ARBA" id="ARBA00004496"/>
    </source>
</evidence>
<keyword evidence="4 7" id="KW-0813">Transport</keyword>
<dbReference type="FunFam" id="1.20.58.220:FF:000004">
    <property type="entry name" value="Phosphate-specific transport system accessory protein PhoU"/>
    <property type="match status" value="1"/>
</dbReference>